<reference evidence="8 9" key="1">
    <citation type="journal article" date="2020" name="Sci. Rep.">
        <title>A novel cyanobacterial geosmin producer, revising GeoA distribution and dispersion patterns in Bacteria.</title>
        <authorList>
            <person name="Churro C."/>
            <person name="Semedo-Aguiar A.P."/>
            <person name="Silva A.D."/>
            <person name="Pereira-Leal J.B."/>
            <person name="Leite R.B."/>
        </authorList>
    </citation>
    <scope>NUCLEOTIDE SEQUENCE [LARGE SCALE GENOMIC DNA]</scope>
    <source>
        <strain evidence="8 9">IPMA8</strain>
    </source>
</reference>
<keyword evidence="6" id="KW-0175">Coiled coil</keyword>
<evidence type="ECO:0000256" key="5">
    <source>
        <dbReference type="ARBA" id="ARBA00023012"/>
    </source>
</evidence>
<dbReference type="PANTHER" id="PTHR43065">
    <property type="entry name" value="SENSOR HISTIDINE KINASE"/>
    <property type="match status" value="1"/>
</dbReference>
<dbReference type="SUPFAM" id="SSF55874">
    <property type="entry name" value="ATPase domain of HSP90 chaperone/DNA topoisomerase II/histidine kinase"/>
    <property type="match status" value="1"/>
</dbReference>
<dbReference type="InterPro" id="IPR003661">
    <property type="entry name" value="HisK_dim/P_dom"/>
</dbReference>
<evidence type="ECO:0000256" key="3">
    <source>
        <dbReference type="ARBA" id="ARBA00022553"/>
    </source>
</evidence>
<dbReference type="Proteomes" id="UP000702425">
    <property type="component" value="Unassembled WGS sequence"/>
</dbReference>
<dbReference type="CDD" id="cd00082">
    <property type="entry name" value="HisKA"/>
    <property type="match status" value="1"/>
</dbReference>
<dbReference type="InterPro" id="IPR005467">
    <property type="entry name" value="His_kinase_dom"/>
</dbReference>
<evidence type="ECO:0000256" key="1">
    <source>
        <dbReference type="ARBA" id="ARBA00000085"/>
    </source>
</evidence>
<gene>
    <name evidence="8" type="primary">cckA_1</name>
    <name evidence="8" type="ORF">E5S67_00230</name>
</gene>
<dbReference type="EC" id="2.7.13.3" evidence="2"/>
<evidence type="ECO:0000256" key="6">
    <source>
        <dbReference type="SAM" id="Coils"/>
    </source>
</evidence>
<sequence length="936" mass="102955">MIKAPCLLVKKVFKLHNIDLYQLLGSDPEVCLDNLVGLAAHISRTPIAFLSLIDGNRHWLKSQLGFDRTLADSYLNFCARALDRTPEEFAVGSNSNSEFDRAIPLQKPPVAPESAIEPPANSFKEPPAAIVRDASTDVGFAEHPLTVSYPFVKFYAGIPVVTSDGQMLGVLSVMDSVPRHLTKETIEAIKALSRQVASLVELRWQLVKAQKQLPEVEDITSESQQISQLVRRGSNRSRFCAVQTPQSGTRIYRTKKLPTLGRTAKSQYLWETSAGIGRYPDTKKIREIVARSRGSSQGQLRAASLQDPSRLGALQAKVGAVLGQGGKLSAILNRCTEAMVEYLDATAASIWTFNPQTERLELQANSGLSSEEWAGDREDWVRAEPGKLQTAPVCLLSNPSLCAIAYPLIVEERLVGVMLLCSSALASDGALEVLGCVANAIAVAIDRHAAREELLSHREGLLFGLASQMRNSLDLDKILDTAVNEIRSLLQVDQCYFLWYSISRDGEPSFAITHEAANPELKERLTEYPIEQVTLLAEKISHRQTLRIGDAATALCIEPPTRVFLTSLGIVSNLLLPLKTRSGQMGAVVCNHYSSSRSWATSEVELLQAVVDQLAIAIDQAELYAQTRAAALAAQTQARQLTETLQSLQQKEAQLIQNEKMSSLGQMVAGVAHEINNPVNFIYGNLTYCKQYMKNLLDLLHLYQKHYPEPCHEILHKNEEIDVDFIVPDLLKILSSIEIGTERISKIVLSLRNFARLDEAEMKPVDIHEGIDSTLLILQSRLKSNELIPGIEVIKDYGDFPKVECYPGQLNQVFMNILGNAIDSLENQPAPKTIKISTALVDRDSEAGESGKPIGQVVVIRIQDSGPGLVEKAKCHLFDPFFTTKPVGKGTGLGLSISYQIVVEKHGGSLKCISEPGQGAEFWIEIPVARPPKIKE</sequence>
<evidence type="ECO:0000256" key="4">
    <source>
        <dbReference type="ARBA" id="ARBA00022777"/>
    </source>
</evidence>
<evidence type="ECO:0000259" key="7">
    <source>
        <dbReference type="PROSITE" id="PS50109"/>
    </source>
</evidence>
<keyword evidence="4 8" id="KW-0418">Kinase</keyword>
<dbReference type="Pfam" id="PF01590">
    <property type="entry name" value="GAF"/>
    <property type="match status" value="2"/>
</dbReference>
<dbReference type="SMART" id="SM00387">
    <property type="entry name" value="HATPase_c"/>
    <property type="match status" value="1"/>
</dbReference>
<dbReference type="SUPFAM" id="SSF47384">
    <property type="entry name" value="Homodimeric domain of signal transducing histidine kinase"/>
    <property type="match status" value="1"/>
</dbReference>
<dbReference type="Gene3D" id="3.30.450.40">
    <property type="match status" value="3"/>
</dbReference>
<dbReference type="PRINTS" id="PR00344">
    <property type="entry name" value="BCTRLSENSOR"/>
</dbReference>
<dbReference type="InterPro" id="IPR003018">
    <property type="entry name" value="GAF"/>
</dbReference>
<feature type="domain" description="Histidine kinase" evidence="7">
    <location>
        <begin position="670"/>
        <end position="930"/>
    </location>
</feature>
<dbReference type="Gene3D" id="1.10.287.130">
    <property type="match status" value="1"/>
</dbReference>
<dbReference type="InterPro" id="IPR029016">
    <property type="entry name" value="GAF-like_dom_sf"/>
</dbReference>
<name>A0ABX2CQ50_9CYAN</name>
<dbReference type="InterPro" id="IPR003594">
    <property type="entry name" value="HATPase_dom"/>
</dbReference>
<keyword evidence="4 8" id="KW-0808">Transferase</keyword>
<evidence type="ECO:0000256" key="2">
    <source>
        <dbReference type="ARBA" id="ARBA00012438"/>
    </source>
</evidence>
<protein>
    <recommendedName>
        <fullName evidence="2">histidine kinase</fullName>
        <ecNumber evidence="2">2.7.13.3</ecNumber>
    </recommendedName>
</protein>
<dbReference type="SMART" id="SM00065">
    <property type="entry name" value="GAF"/>
    <property type="match status" value="3"/>
</dbReference>
<dbReference type="SUPFAM" id="SSF55781">
    <property type="entry name" value="GAF domain-like"/>
    <property type="match status" value="3"/>
</dbReference>
<dbReference type="Gene3D" id="3.30.565.10">
    <property type="entry name" value="Histidine kinase-like ATPase, C-terminal domain"/>
    <property type="match status" value="1"/>
</dbReference>
<keyword evidence="9" id="KW-1185">Reference proteome</keyword>
<dbReference type="PROSITE" id="PS50109">
    <property type="entry name" value="HIS_KIN"/>
    <property type="match status" value="1"/>
</dbReference>
<dbReference type="EMBL" id="SRRZ01000002">
    <property type="protein sequence ID" value="NQE32515.1"/>
    <property type="molecule type" value="Genomic_DNA"/>
</dbReference>
<dbReference type="SMART" id="SM00388">
    <property type="entry name" value="HisKA"/>
    <property type="match status" value="1"/>
</dbReference>
<organism evidence="8 9">
    <name type="scientific">Microcoleus asticus IPMA8</name>
    <dbReference type="NCBI Taxonomy" id="2563858"/>
    <lineage>
        <taxon>Bacteria</taxon>
        <taxon>Bacillati</taxon>
        <taxon>Cyanobacteriota</taxon>
        <taxon>Cyanophyceae</taxon>
        <taxon>Oscillatoriophycideae</taxon>
        <taxon>Oscillatoriales</taxon>
        <taxon>Microcoleaceae</taxon>
        <taxon>Microcoleus</taxon>
        <taxon>Microcoleus asticus</taxon>
    </lineage>
</organism>
<proteinExistence type="predicted"/>
<comment type="catalytic activity">
    <reaction evidence="1">
        <text>ATP + protein L-histidine = ADP + protein N-phospho-L-histidine.</text>
        <dbReference type="EC" id="2.7.13.3"/>
    </reaction>
</comment>
<keyword evidence="5" id="KW-0902">Two-component regulatory system</keyword>
<comment type="caution">
    <text evidence="8">The sequence shown here is derived from an EMBL/GenBank/DDBJ whole genome shotgun (WGS) entry which is preliminary data.</text>
</comment>
<feature type="coiled-coil region" evidence="6">
    <location>
        <begin position="631"/>
        <end position="658"/>
    </location>
</feature>
<accession>A0ABX2CQ50</accession>
<dbReference type="InterPro" id="IPR036890">
    <property type="entry name" value="HATPase_C_sf"/>
</dbReference>
<keyword evidence="3" id="KW-0597">Phosphoprotein</keyword>
<evidence type="ECO:0000313" key="9">
    <source>
        <dbReference type="Proteomes" id="UP000702425"/>
    </source>
</evidence>
<dbReference type="PANTHER" id="PTHR43065:SF50">
    <property type="entry name" value="HISTIDINE KINASE"/>
    <property type="match status" value="1"/>
</dbReference>
<dbReference type="GO" id="GO:0016301">
    <property type="term" value="F:kinase activity"/>
    <property type="evidence" value="ECO:0007669"/>
    <property type="project" value="UniProtKB-KW"/>
</dbReference>
<dbReference type="InterPro" id="IPR004358">
    <property type="entry name" value="Sig_transdc_His_kin-like_C"/>
</dbReference>
<evidence type="ECO:0000313" key="8">
    <source>
        <dbReference type="EMBL" id="NQE32515.1"/>
    </source>
</evidence>
<dbReference type="Pfam" id="PF02518">
    <property type="entry name" value="HATPase_c"/>
    <property type="match status" value="1"/>
</dbReference>
<dbReference type="InterPro" id="IPR036097">
    <property type="entry name" value="HisK_dim/P_sf"/>
</dbReference>